<comment type="similarity">
    <text evidence="7">Belongs to the binding-protein-dependent transport system permease family.</text>
</comment>
<dbReference type="InterPro" id="IPR035906">
    <property type="entry name" value="MetI-like_sf"/>
</dbReference>
<feature type="transmembrane region" description="Helical" evidence="7">
    <location>
        <begin position="203"/>
        <end position="222"/>
    </location>
</feature>
<proteinExistence type="inferred from homology"/>
<keyword evidence="2 7" id="KW-0813">Transport</keyword>
<dbReference type="PANTHER" id="PTHR30151">
    <property type="entry name" value="ALKANE SULFONATE ABC TRANSPORTER-RELATED, MEMBRANE SUBUNIT"/>
    <property type="match status" value="1"/>
</dbReference>
<evidence type="ECO:0000256" key="7">
    <source>
        <dbReference type="RuleBase" id="RU363032"/>
    </source>
</evidence>
<name>A0A537J128_9BACT</name>
<evidence type="ECO:0000313" key="10">
    <source>
        <dbReference type="Proteomes" id="UP000318834"/>
    </source>
</evidence>
<sequence>MSVAAQRGRAAGRREGAAGLSPTAIRVLSVMVGVLAWEAYGRVLHSVLFTYPSAVVRAAYELIAAGELQFYLKSSVVVLSLGLVLAIVLGIPLGVLMGRRAVIEHAVDPYVNALYATPLVAVIPVIVVWLGFQTKAKVVLVFLFCIFPILINTYQGVKNTDARLVEVARSFCSKEWRLWRDLILPSSAPFILAGIRLAIGRGLIGMVVAEFYTTITGLGYMIVQYANTFRMDRLFVPVVVLMMMGVALTGALRYLERRIAPWLYVAREE</sequence>
<evidence type="ECO:0000313" key="9">
    <source>
        <dbReference type="EMBL" id="TMI77022.1"/>
    </source>
</evidence>
<dbReference type="SUPFAM" id="SSF161098">
    <property type="entry name" value="MetI-like"/>
    <property type="match status" value="1"/>
</dbReference>
<evidence type="ECO:0000256" key="2">
    <source>
        <dbReference type="ARBA" id="ARBA00022448"/>
    </source>
</evidence>
<protein>
    <submittedName>
        <fullName evidence="9">ABC transporter permease</fullName>
    </submittedName>
</protein>
<dbReference type="AlphaFoldDB" id="A0A537J128"/>
<evidence type="ECO:0000256" key="3">
    <source>
        <dbReference type="ARBA" id="ARBA00022475"/>
    </source>
</evidence>
<keyword evidence="3" id="KW-1003">Cell membrane</keyword>
<gene>
    <name evidence="9" type="ORF">E6H05_01295</name>
</gene>
<dbReference type="EMBL" id="VBAP01000007">
    <property type="protein sequence ID" value="TMI77022.1"/>
    <property type="molecule type" value="Genomic_DNA"/>
</dbReference>
<keyword evidence="5 7" id="KW-1133">Transmembrane helix</keyword>
<evidence type="ECO:0000256" key="5">
    <source>
        <dbReference type="ARBA" id="ARBA00022989"/>
    </source>
</evidence>
<evidence type="ECO:0000256" key="4">
    <source>
        <dbReference type="ARBA" id="ARBA00022692"/>
    </source>
</evidence>
<dbReference type="Proteomes" id="UP000318834">
    <property type="component" value="Unassembled WGS sequence"/>
</dbReference>
<accession>A0A537J128</accession>
<evidence type="ECO:0000256" key="6">
    <source>
        <dbReference type="ARBA" id="ARBA00023136"/>
    </source>
</evidence>
<feature type="transmembrane region" description="Helical" evidence="7">
    <location>
        <begin position="234"/>
        <end position="255"/>
    </location>
</feature>
<evidence type="ECO:0000256" key="1">
    <source>
        <dbReference type="ARBA" id="ARBA00004651"/>
    </source>
</evidence>
<dbReference type="InterPro" id="IPR000515">
    <property type="entry name" value="MetI-like"/>
</dbReference>
<dbReference type="CDD" id="cd06261">
    <property type="entry name" value="TM_PBP2"/>
    <property type="match status" value="1"/>
</dbReference>
<feature type="transmembrane region" description="Helical" evidence="7">
    <location>
        <begin position="178"/>
        <end position="197"/>
    </location>
</feature>
<dbReference type="Pfam" id="PF00528">
    <property type="entry name" value="BPD_transp_1"/>
    <property type="match status" value="1"/>
</dbReference>
<reference evidence="9 10" key="1">
    <citation type="journal article" date="2019" name="Nat. Microbiol.">
        <title>Mediterranean grassland soil C-N compound turnover is dependent on rainfall and depth, and is mediated by genomically divergent microorganisms.</title>
        <authorList>
            <person name="Diamond S."/>
            <person name="Andeer P.F."/>
            <person name="Li Z."/>
            <person name="Crits-Christoph A."/>
            <person name="Burstein D."/>
            <person name="Anantharaman K."/>
            <person name="Lane K.R."/>
            <person name="Thomas B.C."/>
            <person name="Pan C."/>
            <person name="Northen T.R."/>
            <person name="Banfield J.F."/>
        </authorList>
    </citation>
    <scope>NUCLEOTIDE SEQUENCE [LARGE SCALE GENOMIC DNA]</scope>
    <source>
        <strain evidence="9">NP_8</strain>
    </source>
</reference>
<feature type="domain" description="ABC transmembrane type-1" evidence="8">
    <location>
        <begin position="72"/>
        <end position="252"/>
    </location>
</feature>
<comment type="subcellular location">
    <subcellularLocation>
        <location evidence="1 7">Cell membrane</location>
        <topology evidence="1 7">Multi-pass membrane protein</topology>
    </subcellularLocation>
</comment>
<keyword evidence="4 7" id="KW-0812">Transmembrane</keyword>
<feature type="transmembrane region" description="Helical" evidence="7">
    <location>
        <begin position="110"/>
        <end position="132"/>
    </location>
</feature>
<keyword evidence="6 7" id="KW-0472">Membrane</keyword>
<organism evidence="9 10">
    <name type="scientific">Candidatus Segetimicrobium genomatis</name>
    <dbReference type="NCBI Taxonomy" id="2569760"/>
    <lineage>
        <taxon>Bacteria</taxon>
        <taxon>Bacillati</taxon>
        <taxon>Candidatus Sysuimicrobiota</taxon>
        <taxon>Candidatus Sysuimicrobiia</taxon>
        <taxon>Candidatus Sysuimicrobiales</taxon>
        <taxon>Candidatus Segetimicrobiaceae</taxon>
        <taxon>Candidatus Segetimicrobium</taxon>
    </lineage>
</organism>
<dbReference type="GO" id="GO:0055085">
    <property type="term" value="P:transmembrane transport"/>
    <property type="evidence" value="ECO:0007669"/>
    <property type="project" value="InterPro"/>
</dbReference>
<feature type="transmembrane region" description="Helical" evidence="7">
    <location>
        <begin position="76"/>
        <end position="98"/>
    </location>
</feature>
<feature type="transmembrane region" description="Helical" evidence="7">
    <location>
        <begin position="138"/>
        <end position="157"/>
    </location>
</feature>
<dbReference type="GO" id="GO:0005886">
    <property type="term" value="C:plasma membrane"/>
    <property type="evidence" value="ECO:0007669"/>
    <property type="project" value="UniProtKB-SubCell"/>
</dbReference>
<dbReference type="PROSITE" id="PS50928">
    <property type="entry name" value="ABC_TM1"/>
    <property type="match status" value="1"/>
</dbReference>
<evidence type="ECO:0000259" key="8">
    <source>
        <dbReference type="PROSITE" id="PS50928"/>
    </source>
</evidence>
<feature type="transmembrane region" description="Helical" evidence="7">
    <location>
        <begin position="20"/>
        <end position="40"/>
    </location>
</feature>
<dbReference type="PANTHER" id="PTHR30151:SF0">
    <property type="entry name" value="ABC TRANSPORTER PERMEASE PROTEIN MJ0413-RELATED"/>
    <property type="match status" value="1"/>
</dbReference>
<comment type="caution">
    <text evidence="9">The sequence shown here is derived from an EMBL/GenBank/DDBJ whole genome shotgun (WGS) entry which is preliminary data.</text>
</comment>
<dbReference type="Gene3D" id="1.10.3720.10">
    <property type="entry name" value="MetI-like"/>
    <property type="match status" value="1"/>
</dbReference>